<evidence type="ECO:0008006" key="3">
    <source>
        <dbReference type="Google" id="ProtNLM"/>
    </source>
</evidence>
<reference evidence="1 2" key="1">
    <citation type="submission" date="2014-10" db="EMBL/GenBank/DDBJ databases">
        <title>Proteus mirabilis bacteriophage PM 93.</title>
        <authorList>
            <person name="Shedko E.D."/>
            <person name="Morozova V.V."/>
            <person name="Tupikin A.E."/>
            <person name="Kabilov M.R."/>
            <person name="Kurilshikov A.M."/>
            <person name="Babkin I.V."/>
            <person name="Tikunova N.V."/>
        </authorList>
    </citation>
    <scope>NUCLEOTIDE SEQUENCE [LARGE SCALE GENOMIC DNA]</scope>
</reference>
<dbReference type="KEGG" id="vg:24725047"/>
<dbReference type="OrthoDB" id="9664at10239"/>
<evidence type="ECO:0000313" key="2">
    <source>
        <dbReference type="Proteomes" id="UP000203327"/>
    </source>
</evidence>
<gene>
    <name evidence="1" type="ORF">PM93_0024</name>
</gene>
<dbReference type="RefSeq" id="YP_009152648.1">
    <property type="nucleotide sequence ID" value="NC_027390.1"/>
</dbReference>
<organism evidence="1 2">
    <name type="scientific">Proteus phage PM 93</name>
    <dbReference type="NCBI Taxonomy" id="1560284"/>
    <lineage>
        <taxon>Viruses</taxon>
        <taxon>Duplodnaviria</taxon>
        <taxon>Heunggongvirae</taxon>
        <taxon>Uroviricota</taxon>
        <taxon>Caudoviricetes</taxon>
        <taxon>Autographivirales</taxon>
        <taxon>Autosignataviridae</taxon>
        <taxon>Molineuxvirinae</taxon>
        <taxon>Acadevirus</taxon>
        <taxon>Acadevirus PM93</taxon>
    </lineage>
</organism>
<dbReference type="EMBL" id="KM819696">
    <property type="protein sequence ID" value="AIW03144.1"/>
    <property type="molecule type" value="Genomic_DNA"/>
</dbReference>
<protein>
    <recommendedName>
        <fullName evidence="3">Deoxynucleotide monophosphate kinase</fullName>
    </recommendedName>
</protein>
<proteinExistence type="predicted"/>
<name>A0A0F6NYF7_9CAUD</name>
<accession>A0A0F6NYF7</accession>
<evidence type="ECO:0000313" key="1">
    <source>
        <dbReference type="EMBL" id="AIW03144.1"/>
    </source>
</evidence>
<sequence>MNRRYIMILVLNAPAGAGKDTIANRIIEVSPVFKKAEMKKPMWDIAKSVLGADVFNLFCELYHNRDTKEVPHTLLGGLSPRKLFIHISEVWCKPLFGKDYFGQRMLQTVLANKPYETILSDGGFNEELVPALYAGETIMIVRLFRDGYSFEGDSRSYLNIQHDNAWYMDLRIEEGKVDEAVNSILSGYESLLEVK</sequence>
<keyword evidence="2" id="KW-1185">Reference proteome</keyword>
<dbReference type="GeneID" id="24725047"/>
<dbReference type="Proteomes" id="UP000203327">
    <property type="component" value="Segment"/>
</dbReference>